<feature type="transmembrane region" description="Helical" evidence="1">
    <location>
        <begin position="345"/>
        <end position="363"/>
    </location>
</feature>
<dbReference type="Proteomes" id="UP001230035">
    <property type="component" value="Unassembled WGS sequence"/>
</dbReference>
<feature type="transmembrane region" description="Helical" evidence="1">
    <location>
        <begin position="428"/>
        <end position="448"/>
    </location>
</feature>
<feature type="transmembrane region" description="Helical" evidence="1">
    <location>
        <begin position="488"/>
        <end position="505"/>
    </location>
</feature>
<evidence type="ECO:0000313" key="2">
    <source>
        <dbReference type="EMBL" id="MDI9257023.1"/>
    </source>
</evidence>
<evidence type="ECO:0000313" key="3">
    <source>
        <dbReference type="Proteomes" id="UP001230035"/>
    </source>
</evidence>
<keyword evidence="1" id="KW-1133">Transmembrane helix</keyword>
<accession>A0ABT6XPK6</accession>
<dbReference type="EMBL" id="JASGBP010000002">
    <property type="protein sequence ID" value="MDI9257023.1"/>
    <property type="molecule type" value="Genomic_DNA"/>
</dbReference>
<feature type="transmembrane region" description="Helical" evidence="1">
    <location>
        <begin position="101"/>
        <end position="120"/>
    </location>
</feature>
<proteinExistence type="predicted"/>
<gene>
    <name evidence="2" type="ORF">QHT84_06310</name>
</gene>
<comment type="caution">
    <text evidence="2">The sequence shown here is derived from an EMBL/GenBank/DDBJ whole genome shotgun (WGS) entry which is preliminary data.</text>
</comment>
<evidence type="ECO:0008006" key="4">
    <source>
        <dbReference type="Google" id="ProtNLM"/>
    </source>
</evidence>
<feature type="transmembrane region" description="Helical" evidence="1">
    <location>
        <begin position="397"/>
        <end position="416"/>
    </location>
</feature>
<feature type="transmembrane region" description="Helical" evidence="1">
    <location>
        <begin position="21"/>
        <end position="41"/>
    </location>
</feature>
<feature type="transmembrane region" description="Helical" evidence="1">
    <location>
        <begin position="370"/>
        <end position="391"/>
    </location>
</feature>
<dbReference type="RefSeq" id="WP_283238705.1">
    <property type="nucleotide sequence ID" value="NZ_JASGBP010000002.1"/>
</dbReference>
<name>A0ABT6XPK6_9FLAO</name>
<organism evidence="2 3">
    <name type="scientific">Flavobacterium sedimenticola</name>
    <dbReference type="NCBI Taxonomy" id="3043286"/>
    <lineage>
        <taxon>Bacteria</taxon>
        <taxon>Pseudomonadati</taxon>
        <taxon>Bacteroidota</taxon>
        <taxon>Flavobacteriia</taxon>
        <taxon>Flavobacteriales</taxon>
        <taxon>Flavobacteriaceae</taxon>
        <taxon>Flavobacterium</taxon>
    </lineage>
</organism>
<sequence>MFRKIQHYLLLKQPLLWNTKAIPTLTILAVFHILFFGIGYLSGALDFNQTSRNYNSNEETVVFFSVLISILSVIIWLVFYFKNNAFKALYPKSNWALLQEWSLLFVICFTAGSFSMSYFLGIDTKIRSYYTETEAKKRCETLSKASIFYGENFDAPEEIDTTINDTTRPFRLDYVRFKGKKYSLNSLLNKDIHNYSFYDSKWDSVTKVKVKSWLIDNQQDSVKTVLKEYFALVNEHRLTSNINAQQWFELIPTAPDFIQTHVIAKREKDYYNGGNYNYDYENEYNEAVAVEVAKDGKIDSLNEYLKYIGKDEFVFYKTYVPADELEYNYEKIANTYTNPTVSSQMLLAFLYLAIGLSILIFSFRVTSGRSWLIALISMGVLNIIFGILSVVFRFESFYLIALLATIIILFTYFMVVIKRQKAKGISGITLNASLWLLPAWLPVMYQLLLEFLRHVYGYYDYNSYDYNMGFDYDNYPLLKFLKDNGENMLWFNLLFIVALLCFYSIQIKKWKALAEG</sequence>
<evidence type="ECO:0000256" key="1">
    <source>
        <dbReference type="SAM" id="Phobius"/>
    </source>
</evidence>
<keyword evidence="3" id="KW-1185">Reference proteome</keyword>
<keyword evidence="1" id="KW-0812">Transmembrane</keyword>
<feature type="transmembrane region" description="Helical" evidence="1">
    <location>
        <begin position="61"/>
        <end position="81"/>
    </location>
</feature>
<reference evidence="2 3" key="1">
    <citation type="submission" date="2023-05" db="EMBL/GenBank/DDBJ databases">
        <title>Flavobacterium sedimenti sp. nov., isolated from the sediment.</title>
        <authorList>
            <person name="Wu N."/>
        </authorList>
    </citation>
    <scope>NUCLEOTIDE SEQUENCE [LARGE SCALE GENOMIC DNA]</scope>
    <source>
        <strain evidence="2 3">YZ-48</strain>
    </source>
</reference>
<protein>
    <recommendedName>
        <fullName evidence="4">ABC transporter permease</fullName>
    </recommendedName>
</protein>
<keyword evidence="1" id="KW-0472">Membrane</keyword>